<evidence type="ECO:0000313" key="2">
    <source>
        <dbReference type="EMBL" id="KAJ1169810.1"/>
    </source>
</evidence>
<feature type="compositionally biased region" description="Basic and acidic residues" evidence="1">
    <location>
        <begin position="198"/>
        <end position="209"/>
    </location>
</feature>
<sequence>MGRHRRTNVAQGNTMEQYNTPVPLPQRTVRLGGADEELSQAKILAAIQGSRVAHEGKIETETVNLLRADLRKVSDKIKVAEGYIVELQIELAWVRVGAVCFWIVVLCDGEPGPEVALLSRGIWTENRVPSLHGQLRPPRCGRSSTVHSCEWNQPPGQHESCPPTLRLRGPLSTPGSSLRGGVSGRRSAPRQLGTEATRGTRNDPREAERNRAAECIGVLTSPGSAPCCAGRDIRGWPSLARRQQQVAEHDSAAVQRPRASRGAFKMRFQVEDGLIM</sequence>
<proteinExistence type="predicted"/>
<protein>
    <submittedName>
        <fullName evidence="2">Uncharacterized protein</fullName>
    </submittedName>
</protein>
<name>A0AAV7SZX6_PLEWA</name>
<reference evidence="2" key="1">
    <citation type="journal article" date="2022" name="bioRxiv">
        <title>Sequencing and chromosome-scale assembly of the giantPleurodeles waltlgenome.</title>
        <authorList>
            <person name="Brown T."/>
            <person name="Elewa A."/>
            <person name="Iarovenko S."/>
            <person name="Subramanian E."/>
            <person name="Araus A.J."/>
            <person name="Petzold A."/>
            <person name="Susuki M."/>
            <person name="Suzuki K.-i.T."/>
            <person name="Hayashi T."/>
            <person name="Toyoda A."/>
            <person name="Oliveira C."/>
            <person name="Osipova E."/>
            <person name="Leigh N.D."/>
            <person name="Simon A."/>
            <person name="Yun M.H."/>
        </authorList>
    </citation>
    <scope>NUCLEOTIDE SEQUENCE</scope>
    <source>
        <strain evidence="2">20211129_DDA</strain>
        <tissue evidence="2">Liver</tissue>
    </source>
</reference>
<accession>A0AAV7SZX6</accession>
<dbReference type="AlphaFoldDB" id="A0AAV7SZX6"/>
<gene>
    <name evidence="2" type="ORF">NDU88_001700</name>
</gene>
<keyword evidence="3" id="KW-1185">Reference proteome</keyword>
<comment type="caution">
    <text evidence="2">The sequence shown here is derived from an EMBL/GenBank/DDBJ whole genome shotgun (WGS) entry which is preliminary data.</text>
</comment>
<feature type="compositionally biased region" description="Low complexity" evidence="1">
    <location>
        <begin position="175"/>
        <end position="186"/>
    </location>
</feature>
<feature type="region of interest" description="Disordered" evidence="1">
    <location>
        <begin position="169"/>
        <end position="209"/>
    </location>
</feature>
<organism evidence="2 3">
    <name type="scientific">Pleurodeles waltl</name>
    <name type="common">Iberian ribbed newt</name>
    <dbReference type="NCBI Taxonomy" id="8319"/>
    <lineage>
        <taxon>Eukaryota</taxon>
        <taxon>Metazoa</taxon>
        <taxon>Chordata</taxon>
        <taxon>Craniata</taxon>
        <taxon>Vertebrata</taxon>
        <taxon>Euteleostomi</taxon>
        <taxon>Amphibia</taxon>
        <taxon>Batrachia</taxon>
        <taxon>Caudata</taxon>
        <taxon>Salamandroidea</taxon>
        <taxon>Salamandridae</taxon>
        <taxon>Pleurodelinae</taxon>
        <taxon>Pleurodeles</taxon>
    </lineage>
</organism>
<dbReference type="EMBL" id="JANPWB010000007">
    <property type="protein sequence ID" value="KAJ1169810.1"/>
    <property type="molecule type" value="Genomic_DNA"/>
</dbReference>
<evidence type="ECO:0000256" key="1">
    <source>
        <dbReference type="SAM" id="MobiDB-lite"/>
    </source>
</evidence>
<dbReference type="Proteomes" id="UP001066276">
    <property type="component" value="Chromosome 4_1"/>
</dbReference>
<evidence type="ECO:0000313" key="3">
    <source>
        <dbReference type="Proteomes" id="UP001066276"/>
    </source>
</evidence>